<comment type="caution">
    <text evidence="1">The sequence shown here is derived from an EMBL/GenBank/DDBJ whole genome shotgun (WGS) entry which is preliminary data.</text>
</comment>
<reference evidence="1" key="1">
    <citation type="submission" date="2022-05" db="EMBL/GenBank/DDBJ databases">
        <title>A multi-omics perspective on studying reproductive biology in Daphnia sinensis.</title>
        <authorList>
            <person name="Jia J."/>
        </authorList>
    </citation>
    <scope>NUCLEOTIDE SEQUENCE</scope>
    <source>
        <strain evidence="1">WSL</strain>
    </source>
</reference>
<accession>A0AAD5PJZ6</accession>
<dbReference type="AlphaFoldDB" id="A0AAD5PJZ6"/>
<gene>
    <name evidence="1" type="ORF">GHT06_003802</name>
</gene>
<name>A0AAD5PJZ6_9CRUS</name>
<protein>
    <submittedName>
        <fullName evidence="1">Uncharacterized protein</fullName>
    </submittedName>
</protein>
<organism evidence="1 2">
    <name type="scientific">Daphnia sinensis</name>
    <dbReference type="NCBI Taxonomy" id="1820382"/>
    <lineage>
        <taxon>Eukaryota</taxon>
        <taxon>Metazoa</taxon>
        <taxon>Ecdysozoa</taxon>
        <taxon>Arthropoda</taxon>
        <taxon>Crustacea</taxon>
        <taxon>Branchiopoda</taxon>
        <taxon>Diplostraca</taxon>
        <taxon>Cladocera</taxon>
        <taxon>Anomopoda</taxon>
        <taxon>Daphniidae</taxon>
        <taxon>Daphnia</taxon>
        <taxon>Daphnia similis group</taxon>
    </lineage>
</organism>
<keyword evidence="2" id="KW-1185">Reference proteome</keyword>
<sequence length="202" mass="22626">MAAMSIDTLRSKLMHMSRDDIVYIADIYGHIAMPQRATLTVWLSLEDICRSPELFTYTRNTHVYGCDAKTLAGYIETSGNLRDPFANMEFSDEELACLDEMTNFSHMLSVRKRVGVLAKTKSANTTTHDAQVLVVSIIEDITVRLAETLTQLQGVNPYSRSALEAQVISTNLLDELSAVCSQSSLQFQSLVLRTLDQARERK</sequence>
<dbReference type="EMBL" id="WJBH02000290">
    <property type="protein sequence ID" value="KAI9549616.1"/>
    <property type="molecule type" value="Genomic_DNA"/>
</dbReference>
<proteinExistence type="predicted"/>
<evidence type="ECO:0000313" key="1">
    <source>
        <dbReference type="EMBL" id="KAI9549616.1"/>
    </source>
</evidence>
<evidence type="ECO:0000313" key="2">
    <source>
        <dbReference type="Proteomes" id="UP000820818"/>
    </source>
</evidence>
<dbReference type="Proteomes" id="UP000820818">
    <property type="component" value="Unassembled WGS sequence"/>
</dbReference>